<dbReference type="AlphaFoldDB" id="A0A8J4DRA4"/>
<evidence type="ECO:0000313" key="7">
    <source>
        <dbReference type="EMBL" id="GIJ46573.1"/>
    </source>
</evidence>
<dbReference type="PANTHER" id="PTHR30250">
    <property type="entry name" value="PST FAMILY PREDICTED COLANIC ACID TRANSPORTER"/>
    <property type="match status" value="1"/>
</dbReference>
<comment type="caution">
    <text evidence="7">The sequence shown here is derived from an EMBL/GenBank/DDBJ whole genome shotgun (WGS) entry which is preliminary data.</text>
</comment>
<organism evidence="7 8">
    <name type="scientific">Virgisporangium aliadipatigenens</name>
    <dbReference type="NCBI Taxonomy" id="741659"/>
    <lineage>
        <taxon>Bacteria</taxon>
        <taxon>Bacillati</taxon>
        <taxon>Actinomycetota</taxon>
        <taxon>Actinomycetes</taxon>
        <taxon>Micromonosporales</taxon>
        <taxon>Micromonosporaceae</taxon>
        <taxon>Virgisporangium</taxon>
    </lineage>
</organism>
<feature type="transmembrane region" description="Helical" evidence="6">
    <location>
        <begin position="128"/>
        <end position="148"/>
    </location>
</feature>
<keyword evidence="2" id="KW-1003">Cell membrane</keyword>
<evidence type="ECO:0000313" key="8">
    <source>
        <dbReference type="Proteomes" id="UP000619260"/>
    </source>
</evidence>
<feature type="transmembrane region" description="Helical" evidence="6">
    <location>
        <begin position="21"/>
        <end position="43"/>
    </location>
</feature>
<keyword evidence="3 6" id="KW-0812">Transmembrane</keyword>
<evidence type="ECO:0000256" key="6">
    <source>
        <dbReference type="SAM" id="Phobius"/>
    </source>
</evidence>
<dbReference type="PANTHER" id="PTHR30250:SF26">
    <property type="entry name" value="PSMA PROTEIN"/>
    <property type="match status" value="1"/>
</dbReference>
<comment type="subcellular location">
    <subcellularLocation>
        <location evidence="1">Cell membrane</location>
        <topology evidence="1">Multi-pass membrane protein</topology>
    </subcellularLocation>
</comment>
<evidence type="ECO:0008006" key="9">
    <source>
        <dbReference type="Google" id="ProtNLM"/>
    </source>
</evidence>
<evidence type="ECO:0000256" key="4">
    <source>
        <dbReference type="ARBA" id="ARBA00022989"/>
    </source>
</evidence>
<keyword evidence="4 6" id="KW-1133">Transmembrane helix</keyword>
<proteinExistence type="predicted"/>
<evidence type="ECO:0000256" key="2">
    <source>
        <dbReference type="ARBA" id="ARBA00022475"/>
    </source>
</evidence>
<feature type="transmembrane region" description="Helical" evidence="6">
    <location>
        <begin position="332"/>
        <end position="354"/>
    </location>
</feature>
<dbReference type="RefSeq" id="WP_239153059.1">
    <property type="nucleotide sequence ID" value="NZ_BOPF01000010.1"/>
</dbReference>
<dbReference type="EMBL" id="BOPF01000010">
    <property type="protein sequence ID" value="GIJ46573.1"/>
    <property type="molecule type" value="Genomic_DNA"/>
</dbReference>
<feature type="transmembrane region" description="Helical" evidence="6">
    <location>
        <begin position="215"/>
        <end position="234"/>
    </location>
</feature>
<dbReference type="Proteomes" id="UP000619260">
    <property type="component" value="Unassembled WGS sequence"/>
</dbReference>
<evidence type="ECO:0000256" key="5">
    <source>
        <dbReference type="ARBA" id="ARBA00023136"/>
    </source>
</evidence>
<feature type="transmembrane region" description="Helical" evidence="6">
    <location>
        <begin position="291"/>
        <end position="312"/>
    </location>
</feature>
<evidence type="ECO:0000256" key="3">
    <source>
        <dbReference type="ARBA" id="ARBA00022692"/>
    </source>
</evidence>
<sequence length="427" mass="43184">MTENPPTGNRLVRLAVGAARGAAAPLLVAVAVQSIGNLVFHAVVGRTLDADSYGALGAVLAAMTMLSVPVGALQAAASALVAGRRSALSTTYRALRSVALWTAPAAALVLVGAPAVQQYFHLDALIDAVLLAPYLVTTAVLAAARGLLLGHRKLGTVAGTYLVGTAVRLALGLALAAPFGVTGALVGTVAAEAASLVLAVMGLHPGASRDAPPRVLKLQTVTLAAAAVTGLFLFSSVDLLMARHYLHGDASGQYVATATVAKTVLALPAALMSAVFPRLVAAWPREGRIRALASGAAIVVAPALLGGAVVALAPALLMKILYGNGFPGSGPLVQLLSAVAAVTSMVTVLTYAALARRAGTIAMAWVGSVIEVVLIHARHDTPADIATASVLALGPTLVALAVMEVRAWRRPLPQKAQVPPATADLRR</sequence>
<evidence type="ECO:0000256" key="1">
    <source>
        <dbReference type="ARBA" id="ARBA00004651"/>
    </source>
</evidence>
<reference evidence="7" key="1">
    <citation type="submission" date="2021-01" db="EMBL/GenBank/DDBJ databases">
        <title>Whole genome shotgun sequence of Virgisporangium aliadipatigenens NBRC 105644.</title>
        <authorList>
            <person name="Komaki H."/>
            <person name="Tamura T."/>
        </authorList>
    </citation>
    <scope>NUCLEOTIDE SEQUENCE</scope>
    <source>
        <strain evidence="7">NBRC 105644</strain>
    </source>
</reference>
<feature type="transmembrane region" description="Helical" evidence="6">
    <location>
        <begin position="160"/>
        <end position="179"/>
    </location>
</feature>
<keyword evidence="5 6" id="KW-0472">Membrane</keyword>
<protein>
    <recommendedName>
        <fullName evidence="9">Polysaccharide biosynthesis protein</fullName>
    </recommendedName>
</protein>
<dbReference type="GO" id="GO:0005886">
    <property type="term" value="C:plasma membrane"/>
    <property type="evidence" value="ECO:0007669"/>
    <property type="project" value="UniProtKB-SubCell"/>
</dbReference>
<dbReference type="InterPro" id="IPR050833">
    <property type="entry name" value="Poly_Biosynth_Transport"/>
</dbReference>
<keyword evidence="8" id="KW-1185">Reference proteome</keyword>
<gene>
    <name evidence="7" type="ORF">Val02_34590</name>
</gene>
<feature type="transmembrane region" description="Helical" evidence="6">
    <location>
        <begin position="185"/>
        <end position="203"/>
    </location>
</feature>
<feature type="transmembrane region" description="Helical" evidence="6">
    <location>
        <begin position="94"/>
        <end position="116"/>
    </location>
</feature>
<name>A0A8J4DRA4_9ACTN</name>
<feature type="transmembrane region" description="Helical" evidence="6">
    <location>
        <begin position="254"/>
        <end position="279"/>
    </location>
</feature>
<feature type="transmembrane region" description="Helical" evidence="6">
    <location>
        <begin position="55"/>
        <end position="82"/>
    </location>
</feature>
<accession>A0A8J4DRA4</accession>